<proteinExistence type="predicted"/>
<gene>
    <name evidence="2" type="ORF">A3C61_03530</name>
</gene>
<evidence type="ECO:0000313" key="2">
    <source>
        <dbReference type="EMBL" id="OGN09942.1"/>
    </source>
</evidence>
<dbReference type="Proteomes" id="UP000178908">
    <property type="component" value="Unassembled WGS sequence"/>
</dbReference>
<dbReference type="InterPro" id="IPR046909">
    <property type="entry name" value="cREC_REC"/>
</dbReference>
<dbReference type="EMBL" id="MGJO01000008">
    <property type="protein sequence ID" value="OGN09942.1"/>
    <property type="molecule type" value="Genomic_DNA"/>
</dbReference>
<name>A0A1F8F9X3_9BACT</name>
<dbReference type="Pfam" id="PF20274">
    <property type="entry name" value="cREC_REC"/>
    <property type="match status" value="1"/>
</dbReference>
<dbReference type="AlphaFoldDB" id="A0A1F8F9X3"/>
<evidence type="ECO:0000259" key="1">
    <source>
        <dbReference type="Pfam" id="PF20274"/>
    </source>
</evidence>
<protein>
    <recommendedName>
        <fullName evidence="1">Cyclic-phosphate processing Receiver domain-containing protein</fullName>
    </recommendedName>
</protein>
<accession>A0A1F8F9X3</accession>
<sequence>MKIWLDDQLDDPELKARHVPKGWIGAKSSEEFKAIVTEAKEKGDKIEALELDNDLGGDDEGFRLLEWLKEF</sequence>
<comment type="caution">
    <text evidence="2">The sequence shown here is derived from an EMBL/GenBank/DDBJ whole genome shotgun (WGS) entry which is preliminary data.</text>
</comment>
<organism evidence="2 3">
    <name type="scientific">Candidatus Yanofskybacteria bacterium RIFCSPHIGHO2_02_FULL_39_10</name>
    <dbReference type="NCBI Taxonomy" id="1802674"/>
    <lineage>
        <taxon>Bacteria</taxon>
        <taxon>Candidatus Yanofskyibacteriota</taxon>
    </lineage>
</organism>
<evidence type="ECO:0000313" key="3">
    <source>
        <dbReference type="Proteomes" id="UP000178908"/>
    </source>
</evidence>
<reference evidence="2 3" key="1">
    <citation type="journal article" date="2016" name="Nat. Commun.">
        <title>Thousands of microbial genomes shed light on interconnected biogeochemical processes in an aquifer system.</title>
        <authorList>
            <person name="Anantharaman K."/>
            <person name="Brown C.T."/>
            <person name="Hug L.A."/>
            <person name="Sharon I."/>
            <person name="Castelle C.J."/>
            <person name="Probst A.J."/>
            <person name="Thomas B.C."/>
            <person name="Singh A."/>
            <person name="Wilkins M.J."/>
            <person name="Karaoz U."/>
            <person name="Brodie E.L."/>
            <person name="Williams K.H."/>
            <person name="Hubbard S.S."/>
            <person name="Banfield J.F."/>
        </authorList>
    </citation>
    <scope>NUCLEOTIDE SEQUENCE [LARGE SCALE GENOMIC DNA]</scope>
</reference>
<feature type="domain" description="Cyclic-phosphate processing Receiver" evidence="1">
    <location>
        <begin position="1"/>
        <end position="70"/>
    </location>
</feature>